<comment type="caution">
    <text evidence="1">The sequence shown here is derived from an EMBL/GenBank/DDBJ whole genome shotgun (WGS) entry which is preliminary data.</text>
</comment>
<protein>
    <submittedName>
        <fullName evidence="1">Uncharacterized protein</fullName>
    </submittedName>
</protein>
<evidence type="ECO:0000313" key="2">
    <source>
        <dbReference type="Proteomes" id="UP001356427"/>
    </source>
</evidence>
<accession>A0AAN8LJM6</accession>
<dbReference type="Proteomes" id="UP001356427">
    <property type="component" value="Unassembled WGS sequence"/>
</dbReference>
<sequence>MTIPLCLLGSGFNRTSKVNQPATASSSDTYAVGGTVSQPRLDREQLLDDTGSLTVEITEELFVSDHDNDDVATAPDEEE</sequence>
<proteinExistence type="predicted"/>
<name>A0AAN8LJM6_9TELE</name>
<reference evidence="1 2" key="1">
    <citation type="submission" date="2021-04" db="EMBL/GenBank/DDBJ databases">
        <authorList>
            <person name="De Guttry C."/>
            <person name="Zahm M."/>
            <person name="Klopp C."/>
            <person name="Cabau C."/>
            <person name="Louis A."/>
            <person name="Berthelot C."/>
            <person name="Parey E."/>
            <person name="Roest Crollius H."/>
            <person name="Montfort J."/>
            <person name="Robinson-Rechavi M."/>
            <person name="Bucao C."/>
            <person name="Bouchez O."/>
            <person name="Gislard M."/>
            <person name="Lluch J."/>
            <person name="Milhes M."/>
            <person name="Lampietro C."/>
            <person name="Lopez Roques C."/>
            <person name="Donnadieu C."/>
            <person name="Braasch I."/>
            <person name="Desvignes T."/>
            <person name="Postlethwait J."/>
            <person name="Bobe J."/>
            <person name="Wedekind C."/>
            <person name="Guiguen Y."/>
        </authorList>
    </citation>
    <scope>NUCLEOTIDE SEQUENCE [LARGE SCALE GENOMIC DNA]</scope>
    <source>
        <strain evidence="1">Cs_M1</strain>
        <tissue evidence="1">Blood</tissue>
    </source>
</reference>
<evidence type="ECO:0000313" key="1">
    <source>
        <dbReference type="EMBL" id="KAK6310889.1"/>
    </source>
</evidence>
<dbReference type="AlphaFoldDB" id="A0AAN8LJM6"/>
<organism evidence="1 2">
    <name type="scientific">Coregonus suidteri</name>
    <dbReference type="NCBI Taxonomy" id="861788"/>
    <lineage>
        <taxon>Eukaryota</taxon>
        <taxon>Metazoa</taxon>
        <taxon>Chordata</taxon>
        <taxon>Craniata</taxon>
        <taxon>Vertebrata</taxon>
        <taxon>Euteleostomi</taxon>
        <taxon>Actinopterygii</taxon>
        <taxon>Neopterygii</taxon>
        <taxon>Teleostei</taxon>
        <taxon>Protacanthopterygii</taxon>
        <taxon>Salmoniformes</taxon>
        <taxon>Salmonidae</taxon>
        <taxon>Coregoninae</taxon>
        <taxon>Coregonus</taxon>
    </lineage>
</organism>
<dbReference type="EMBL" id="JAGTTL010000016">
    <property type="protein sequence ID" value="KAK6310889.1"/>
    <property type="molecule type" value="Genomic_DNA"/>
</dbReference>
<keyword evidence="2" id="KW-1185">Reference proteome</keyword>
<gene>
    <name evidence="1" type="ORF">J4Q44_G00189440</name>
</gene>